<keyword evidence="4" id="KW-1185">Reference proteome</keyword>
<feature type="region of interest" description="Disordered" evidence="1">
    <location>
        <begin position="101"/>
        <end position="123"/>
    </location>
</feature>
<dbReference type="Pfam" id="PF11239">
    <property type="entry name" value="DUF3040"/>
    <property type="match status" value="1"/>
</dbReference>
<feature type="transmembrane region" description="Helical" evidence="2">
    <location>
        <begin position="51"/>
        <end position="67"/>
    </location>
</feature>
<dbReference type="EMBL" id="BAABFX010000053">
    <property type="protein sequence ID" value="GAA4403645.1"/>
    <property type="molecule type" value="Genomic_DNA"/>
</dbReference>
<comment type="caution">
    <text evidence="3">The sequence shown here is derived from an EMBL/GenBank/DDBJ whole genome shotgun (WGS) entry which is preliminary data.</text>
</comment>
<evidence type="ECO:0000313" key="4">
    <source>
        <dbReference type="Proteomes" id="UP001500390"/>
    </source>
</evidence>
<dbReference type="InterPro" id="IPR021401">
    <property type="entry name" value="DUF3040"/>
</dbReference>
<keyword evidence="2" id="KW-0472">Membrane</keyword>
<organism evidence="3 4">
    <name type="scientific">Ornithinibacter aureus</name>
    <dbReference type="NCBI Taxonomy" id="622664"/>
    <lineage>
        <taxon>Bacteria</taxon>
        <taxon>Bacillati</taxon>
        <taxon>Actinomycetota</taxon>
        <taxon>Actinomycetes</taxon>
        <taxon>Micrococcales</taxon>
        <taxon>Intrasporangiaceae</taxon>
        <taxon>Ornithinibacter</taxon>
    </lineage>
</organism>
<keyword evidence="2" id="KW-0812">Transmembrane</keyword>
<gene>
    <name evidence="3" type="ORF">GCM10023153_33770</name>
</gene>
<feature type="transmembrane region" description="Helical" evidence="2">
    <location>
        <begin position="73"/>
        <end position="91"/>
    </location>
</feature>
<evidence type="ECO:0000313" key="3">
    <source>
        <dbReference type="EMBL" id="GAA4403645.1"/>
    </source>
</evidence>
<keyword evidence="2" id="KW-1133">Transmembrane helix</keyword>
<evidence type="ECO:0000256" key="2">
    <source>
        <dbReference type="SAM" id="Phobius"/>
    </source>
</evidence>
<evidence type="ECO:0000256" key="1">
    <source>
        <dbReference type="SAM" id="MobiDB-lite"/>
    </source>
</evidence>
<proteinExistence type="predicted"/>
<dbReference type="Proteomes" id="UP001500390">
    <property type="component" value="Unassembled WGS sequence"/>
</dbReference>
<protein>
    <submittedName>
        <fullName evidence="3">Spore wall synthesis complex protein</fullName>
    </submittedName>
</protein>
<name>A0ABP8KBG0_9MICO</name>
<sequence length="138" mass="14802">MPGPTTGGSVPLSDHEQKMLEQMEQALAAEDPKFASQMQGSSLASMQRRRWLIGAVGIVLGLALVLVGVNTTMWVGAIGFAVMVTAAVFAATPPRRAALGVVRGDGSTAPHPSGGRKKGQKSFMDRLDDRWEKRQNNW</sequence>
<accession>A0ABP8KBG0</accession>
<reference evidence="4" key="1">
    <citation type="journal article" date="2019" name="Int. J. Syst. Evol. Microbiol.">
        <title>The Global Catalogue of Microorganisms (GCM) 10K type strain sequencing project: providing services to taxonomists for standard genome sequencing and annotation.</title>
        <authorList>
            <consortium name="The Broad Institute Genomics Platform"/>
            <consortium name="The Broad Institute Genome Sequencing Center for Infectious Disease"/>
            <person name="Wu L."/>
            <person name="Ma J."/>
        </authorList>
    </citation>
    <scope>NUCLEOTIDE SEQUENCE [LARGE SCALE GENOMIC DNA]</scope>
    <source>
        <strain evidence="4">JCM 17738</strain>
    </source>
</reference>